<proteinExistence type="predicted"/>
<evidence type="ECO:0000256" key="3">
    <source>
        <dbReference type="ARBA" id="ARBA00022692"/>
    </source>
</evidence>
<evidence type="ECO:0000256" key="4">
    <source>
        <dbReference type="ARBA" id="ARBA00022989"/>
    </source>
</evidence>
<feature type="transmembrane region" description="Helical" evidence="6">
    <location>
        <begin position="448"/>
        <end position="467"/>
    </location>
</feature>
<keyword evidence="5 6" id="KW-0472">Membrane</keyword>
<dbReference type="Proteomes" id="UP001630127">
    <property type="component" value="Unassembled WGS sequence"/>
</dbReference>
<dbReference type="InterPro" id="IPR013525">
    <property type="entry name" value="ABC2_TM"/>
</dbReference>
<dbReference type="AlphaFoldDB" id="A0ABD3B4M9"/>
<accession>A0ABD3B4M9</accession>
<evidence type="ECO:0000256" key="2">
    <source>
        <dbReference type="ARBA" id="ARBA00022448"/>
    </source>
</evidence>
<dbReference type="PANTHER" id="PTHR19241">
    <property type="entry name" value="ATP-BINDING CASSETTE TRANSPORTER"/>
    <property type="match status" value="1"/>
</dbReference>
<keyword evidence="2" id="KW-0813">Transport</keyword>
<organism evidence="8 9">
    <name type="scientific">Cinchona calisaya</name>
    <dbReference type="NCBI Taxonomy" id="153742"/>
    <lineage>
        <taxon>Eukaryota</taxon>
        <taxon>Viridiplantae</taxon>
        <taxon>Streptophyta</taxon>
        <taxon>Embryophyta</taxon>
        <taxon>Tracheophyta</taxon>
        <taxon>Spermatophyta</taxon>
        <taxon>Magnoliopsida</taxon>
        <taxon>eudicotyledons</taxon>
        <taxon>Gunneridae</taxon>
        <taxon>Pentapetalae</taxon>
        <taxon>asterids</taxon>
        <taxon>lamiids</taxon>
        <taxon>Gentianales</taxon>
        <taxon>Rubiaceae</taxon>
        <taxon>Cinchonoideae</taxon>
        <taxon>Cinchoneae</taxon>
        <taxon>Cinchona</taxon>
    </lineage>
</organism>
<reference evidence="8 9" key="1">
    <citation type="submission" date="2024-11" db="EMBL/GenBank/DDBJ databases">
        <title>A near-complete genome assembly of Cinchona calisaya.</title>
        <authorList>
            <person name="Lian D.C."/>
            <person name="Zhao X.W."/>
            <person name="Wei L."/>
        </authorList>
    </citation>
    <scope>NUCLEOTIDE SEQUENCE [LARGE SCALE GENOMIC DNA]</scope>
    <source>
        <tissue evidence="8">Nenye</tissue>
    </source>
</reference>
<dbReference type="EMBL" id="JBJUIK010000001">
    <property type="protein sequence ID" value="KAL3538281.1"/>
    <property type="molecule type" value="Genomic_DNA"/>
</dbReference>
<name>A0ABD3B4M9_9GENT</name>
<sequence length="540" mass="62381">MAQLVGTDETELSELGRSWGLSLQRIGSSFRSNVSVLSAGKDDDEESALQWAAIDRLPTFERLRSFLFDELVDKRKRVIDVTKLGALERHMSIEKLIKHIEHVNLRLLKKIRKRIHKTLQGFQVFCQEYPRSASLMVLVVTGDISYNRYKLTEFVRQKTSAYISQYDLHTPEMTVRETLDFSLQCQGVGSRSEIVAEVSRREKYAAIVPDPDAISVEGPKTTLRTDYILKILGLNICAETLVGDAMRRGNVLEFFESCGFKCPERKGIANFFREVISDEDQAQYWYSSEEAYSYISIDAFSRKFKEFSYRKKLAAQLSSPLVKSKSRKDAMSFSAYSLPKCELFRACISRDFLLMKRNSFIFIFKSIRIFFNTSITVTVFLRTNMHADLLHANYYMGALNSKEIAKSLSSPPIGSKALDFPTHFAQNGWGQFKACLWKQHLSYWRSPSYILVHFTCVHCFSGFWGIVLESREEKFLPFVSTEQAVLYRERFAGMYASWAYALSQVIIEIPYVFVQSLIFMLITYPMIGYYWSASKVFWYI</sequence>
<keyword evidence="9" id="KW-1185">Reference proteome</keyword>
<evidence type="ECO:0000259" key="7">
    <source>
        <dbReference type="Pfam" id="PF01061"/>
    </source>
</evidence>
<evidence type="ECO:0000256" key="6">
    <source>
        <dbReference type="SAM" id="Phobius"/>
    </source>
</evidence>
<protein>
    <recommendedName>
        <fullName evidence="7">ABC-2 type transporter transmembrane domain-containing protein</fullName>
    </recommendedName>
</protein>
<dbReference type="GO" id="GO:0005886">
    <property type="term" value="C:plasma membrane"/>
    <property type="evidence" value="ECO:0007669"/>
    <property type="project" value="UniProtKB-ARBA"/>
</dbReference>
<feature type="domain" description="ABC-2 type transporter transmembrane" evidence="7">
    <location>
        <begin position="476"/>
        <end position="540"/>
    </location>
</feature>
<evidence type="ECO:0000256" key="1">
    <source>
        <dbReference type="ARBA" id="ARBA00004141"/>
    </source>
</evidence>
<feature type="transmembrane region" description="Helical" evidence="6">
    <location>
        <begin position="360"/>
        <end position="381"/>
    </location>
</feature>
<evidence type="ECO:0000256" key="5">
    <source>
        <dbReference type="ARBA" id="ARBA00023136"/>
    </source>
</evidence>
<keyword evidence="3 6" id="KW-0812">Transmembrane</keyword>
<evidence type="ECO:0000313" key="9">
    <source>
        <dbReference type="Proteomes" id="UP001630127"/>
    </source>
</evidence>
<feature type="transmembrane region" description="Helical" evidence="6">
    <location>
        <begin position="509"/>
        <end position="531"/>
    </location>
</feature>
<keyword evidence="4 6" id="KW-1133">Transmembrane helix</keyword>
<gene>
    <name evidence="8" type="ORF">ACH5RR_001647</name>
</gene>
<evidence type="ECO:0000313" key="8">
    <source>
        <dbReference type="EMBL" id="KAL3538281.1"/>
    </source>
</evidence>
<dbReference type="Pfam" id="PF01061">
    <property type="entry name" value="ABC2_membrane"/>
    <property type="match status" value="1"/>
</dbReference>
<comment type="caution">
    <text evidence="8">The sequence shown here is derived from an EMBL/GenBank/DDBJ whole genome shotgun (WGS) entry which is preliminary data.</text>
</comment>
<comment type="subcellular location">
    <subcellularLocation>
        <location evidence="1">Membrane</location>
        <topology evidence="1">Multi-pass membrane protein</topology>
    </subcellularLocation>
</comment>